<gene>
    <name evidence="1" type="ORF">MiSe_53120</name>
</gene>
<reference evidence="1" key="1">
    <citation type="submission" date="2019-10" db="EMBL/GenBank/DDBJ databases">
        <title>Draft genome sequece of Microseira wollei NIES-4236.</title>
        <authorList>
            <person name="Yamaguchi H."/>
            <person name="Suzuki S."/>
            <person name="Kawachi M."/>
        </authorList>
    </citation>
    <scope>NUCLEOTIDE SEQUENCE</scope>
    <source>
        <strain evidence="1">NIES-4236</strain>
    </source>
</reference>
<dbReference type="RefSeq" id="WP_226586361.1">
    <property type="nucleotide sequence ID" value="NZ_BLAY01000092.1"/>
</dbReference>
<comment type="caution">
    <text evidence="1">The sequence shown here is derived from an EMBL/GenBank/DDBJ whole genome shotgun (WGS) entry which is preliminary data.</text>
</comment>
<organism evidence="1 2">
    <name type="scientific">Microseira wollei NIES-4236</name>
    <dbReference type="NCBI Taxonomy" id="2530354"/>
    <lineage>
        <taxon>Bacteria</taxon>
        <taxon>Bacillati</taxon>
        <taxon>Cyanobacteriota</taxon>
        <taxon>Cyanophyceae</taxon>
        <taxon>Oscillatoriophycideae</taxon>
        <taxon>Aerosakkonematales</taxon>
        <taxon>Aerosakkonemataceae</taxon>
        <taxon>Microseira</taxon>
    </lineage>
</organism>
<evidence type="ECO:0008006" key="3">
    <source>
        <dbReference type="Google" id="ProtNLM"/>
    </source>
</evidence>
<dbReference type="AlphaFoldDB" id="A0AAV3XE39"/>
<protein>
    <recommendedName>
        <fullName evidence="3">Bacterial Pleckstrin homology domain-containing protein</fullName>
    </recommendedName>
</protein>
<evidence type="ECO:0000313" key="1">
    <source>
        <dbReference type="EMBL" id="GET40503.1"/>
    </source>
</evidence>
<sequence length="115" mass="13526">MNLSIVGDKLLIDLEWYEQLWAFTLNKTFEIPLNHIKRVTTEEPQSSWAEIRAPGTFLPGVIKAGTYYTRNGREFWYVTGEQDYLVLELEDEPFKKMVLTISQSEAWLERIEPNK</sequence>
<evidence type="ECO:0000313" key="2">
    <source>
        <dbReference type="Proteomes" id="UP001050975"/>
    </source>
</evidence>
<proteinExistence type="predicted"/>
<accession>A0AAV3XE39</accession>
<keyword evidence="2" id="KW-1185">Reference proteome</keyword>
<name>A0AAV3XE39_9CYAN</name>
<dbReference type="EMBL" id="BLAY01000092">
    <property type="protein sequence ID" value="GET40503.1"/>
    <property type="molecule type" value="Genomic_DNA"/>
</dbReference>
<dbReference type="Proteomes" id="UP001050975">
    <property type="component" value="Unassembled WGS sequence"/>
</dbReference>